<dbReference type="RefSeq" id="WP_146851223.1">
    <property type="nucleotide sequence ID" value="NZ_BKAG01000019.1"/>
</dbReference>
<keyword evidence="6 7" id="KW-0012">Acyltransferase</keyword>
<dbReference type="GO" id="GO:0031405">
    <property type="term" value="F:lipoic acid binding"/>
    <property type="evidence" value="ECO:0007669"/>
    <property type="project" value="TreeGrafter"/>
</dbReference>
<evidence type="ECO:0000256" key="3">
    <source>
        <dbReference type="ARBA" id="ARBA00011484"/>
    </source>
</evidence>
<dbReference type="InterPro" id="IPR050743">
    <property type="entry name" value="2-oxoacid_DH_E2_comp"/>
</dbReference>
<dbReference type="Pfam" id="PF02817">
    <property type="entry name" value="E3_binding"/>
    <property type="match status" value="1"/>
</dbReference>
<feature type="domain" description="Lipoyl-binding" evidence="8">
    <location>
        <begin position="3"/>
        <end position="78"/>
    </location>
</feature>
<comment type="cofactor">
    <cofactor evidence="1 7">
        <name>(R)-lipoate</name>
        <dbReference type="ChEBI" id="CHEBI:83088"/>
    </cofactor>
</comment>
<dbReference type="PROSITE" id="PS00189">
    <property type="entry name" value="LIPOYL"/>
    <property type="match status" value="1"/>
</dbReference>
<dbReference type="InterPro" id="IPR004167">
    <property type="entry name" value="PSBD"/>
</dbReference>
<dbReference type="SUPFAM" id="SSF47005">
    <property type="entry name" value="Peripheral subunit-binding domain of 2-oxo acid dehydrogenase complex"/>
    <property type="match status" value="1"/>
</dbReference>
<proteinExistence type="inferred from homology"/>
<evidence type="ECO:0000313" key="11">
    <source>
        <dbReference type="Proteomes" id="UP000321577"/>
    </source>
</evidence>
<sequence length="410" mass="43607">MPTIPILMPQLGESIAEATLIKILVEPGAQIEAGADIFEVETNKATMTVGSPCAGKIEQVQAKVQTSYAVGSQLATFEVTDEDALGLGFGSAPPPTSTSAVPTSMPNADSLHFQFNEEDNITGYQPKVEPVVGGLPVPAGATGASYISPRMRARMNELGLNASDLAGIAGTGAGGRVTVGDFENFLRSLEQHKLTPASPMRIAVADSMRRSWTRPLATVGSPIMLDAMLAHRRRTDPKPGPALYAIRALAIALAENTAVAGRLIGNRIVHPRAIDIGFAVEVDDGVFVPVLREVDKTPLVKLVPTYNKLVEQARARRLPNDMNRPGIATVTNFGTFGIVWATPIPLPEQNLILGLGAGSKVPRWSDEVNMFIPVVEAEITLSFDHRVCDGGAAGRLLSMVAKLLQEPEKL</sequence>
<dbReference type="InterPro" id="IPR003016">
    <property type="entry name" value="2-oxoA_DH_lipoyl-BS"/>
</dbReference>
<dbReference type="InterPro" id="IPR023213">
    <property type="entry name" value="CAT-like_dom_sf"/>
</dbReference>
<evidence type="ECO:0000256" key="7">
    <source>
        <dbReference type="RuleBase" id="RU003423"/>
    </source>
</evidence>
<evidence type="ECO:0000256" key="2">
    <source>
        <dbReference type="ARBA" id="ARBA00007317"/>
    </source>
</evidence>
<feature type="domain" description="Peripheral subunit-binding (PSBD)" evidence="9">
    <location>
        <begin position="146"/>
        <end position="186"/>
    </location>
</feature>
<gene>
    <name evidence="10" type="ORF">BGE01nite_29450</name>
</gene>
<evidence type="ECO:0000256" key="4">
    <source>
        <dbReference type="ARBA" id="ARBA00022679"/>
    </source>
</evidence>
<dbReference type="Gene3D" id="2.40.50.100">
    <property type="match status" value="1"/>
</dbReference>
<dbReference type="EMBL" id="BKAG01000019">
    <property type="protein sequence ID" value="GEP43654.1"/>
    <property type="molecule type" value="Genomic_DNA"/>
</dbReference>
<dbReference type="PANTHER" id="PTHR43178">
    <property type="entry name" value="DIHYDROLIPOAMIDE ACETYLTRANSFERASE COMPONENT OF PYRUVATE DEHYDROGENASE COMPLEX"/>
    <property type="match status" value="1"/>
</dbReference>
<accession>A0A512MA93</accession>
<evidence type="ECO:0000259" key="8">
    <source>
        <dbReference type="PROSITE" id="PS50968"/>
    </source>
</evidence>
<dbReference type="AlphaFoldDB" id="A0A512MA93"/>
<organism evidence="10 11">
    <name type="scientific">Brevifollis gellanilyticus</name>
    <dbReference type="NCBI Taxonomy" id="748831"/>
    <lineage>
        <taxon>Bacteria</taxon>
        <taxon>Pseudomonadati</taxon>
        <taxon>Verrucomicrobiota</taxon>
        <taxon>Verrucomicrobiia</taxon>
        <taxon>Verrucomicrobiales</taxon>
        <taxon>Verrucomicrobiaceae</taxon>
    </lineage>
</organism>
<evidence type="ECO:0000256" key="6">
    <source>
        <dbReference type="ARBA" id="ARBA00023315"/>
    </source>
</evidence>
<dbReference type="Gene3D" id="3.30.559.10">
    <property type="entry name" value="Chloramphenicol acetyltransferase-like domain"/>
    <property type="match status" value="1"/>
</dbReference>
<evidence type="ECO:0000256" key="5">
    <source>
        <dbReference type="ARBA" id="ARBA00022823"/>
    </source>
</evidence>
<dbReference type="OrthoDB" id="180449at2"/>
<keyword evidence="4 7" id="KW-0808">Transferase</keyword>
<dbReference type="PROSITE" id="PS51826">
    <property type="entry name" value="PSBD"/>
    <property type="match status" value="1"/>
</dbReference>
<dbReference type="Proteomes" id="UP000321577">
    <property type="component" value="Unassembled WGS sequence"/>
</dbReference>
<dbReference type="SUPFAM" id="SSF52777">
    <property type="entry name" value="CoA-dependent acyltransferases"/>
    <property type="match status" value="1"/>
</dbReference>
<protein>
    <recommendedName>
        <fullName evidence="7">Dihydrolipoamide acetyltransferase component of pyruvate dehydrogenase complex</fullName>
        <ecNumber evidence="7">2.3.1.-</ecNumber>
    </recommendedName>
</protein>
<comment type="subunit">
    <text evidence="3">Forms a 24-polypeptide structural core with octahedral symmetry.</text>
</comment>
<dbReference type="Pfam" id="PF00364">
    <property type="entry name" value="Biotin_lipoyl"/>
    <property type="match status" value="1"/>
</dbReference>
<dbReference type="Gene3D" id="4.10.320.10">
    <property type="entry name" value="E3-binding domain"/>
    <property type="match status" value="1"/>
</dbReference>
<evidence type="ECO:0000259" key="9">
    <source>
        <dbReference type="PROSITE" id="PS51826"/>
    </source>
</evidence>
<dbReference type="InterPro" id="IPR001078">
    <property type="entry name" value="2-oxoacid_DH_actylTfrase"/>
</dbReference>
<comment type="caution">
    <text evidence="10">The sequence shown here is derived from an EMBL/GenBank/DDBJ whole genome shotgun (WGS) entry which is preliminary data.</text>
</comment>
<comment type="similarity">
    <text evidence="2 7">Belongs to the 2-oxoacid dehydrogenase family.</text>
</comment>
<keyword evidence="10" id="KW-0670">Pyruvate</keyword>
<dbReference type="GO" id="GO:0005737">
    <property type="term" value="C:cytoplasm"/>
    <property type="evidence" value="ECO:0007669"/>
    <property type="project" value="TreeGrafter"/>
</dbReference>
<dbReference type="EC" id="2.3.1.-" evidence="7"/>
<dbReference type="PROSITE" id="PS50968">
    <property type="entry name" value="BIOTINYL_LIPOYL"/>
    <property type="match status" value="1"/>
</dbReference>
<dbReference type="InterPro" id="IPR036625">
    <property type="entry name" value="E3-bd_dom_sf"/>
</dbReference>
<evidence type="ECO:0000256" key="1">
    <source>
        <dbReference type="ARBA" id="ARBA00001938"/>
    </source>
</evidence>
<name>A0A512MA93_9BACT</name>
<dbReference type="InterPro" id="IPR000089">
    <property type="entry name" value="Biotin_lipoyl"/>
</dbReference>
<keyword evidence="11" id="KW-1185">Reference proteome</keyword>
<reference evidence="10 11" key="1">
    <citation type="submission" date="2019-07" db="EMBL/GenBank/DDBJ databases">
        <title>Whole genome shotgun sequence of Brevifollis gellanilyticus NBRC 108608.</title>
        <authorList>
            <person name="Hosoyama A."/>
            <person name="Uohara A."/>
            <person name="Ohji S."/>
            <person name="Ichikawa N."/>
        </authorList>
    </citation>
    <scope>NUCLEOTIDE SEQUENCE [LARGE SCALE GENOMIC DNA]</scope>
    <source>
        <strain evidence="10 11">NBRC 108608</strain>
    </source>
</reference>
<evidence type="ECO:0000313" key="10">
    <source>
        <dbReference type="EMBL" id="GEP43654.1"/>
    </source>
</evidence>
<keyword evidence="5 7" id="KW-0450">Lipoyl</keyword>
<dbReference type="CDD" id="cd06849">
    <property type="entry name" value="lipoyl_domain"/>
    <property type="match status" value="1"/>
</dbReference>
<dbReference type="Pfam" id="PF00198">
    <property type="entry name" value="2-oxoacid_dh"/>
    <property type="match status" value="1"/>
</dbReference>
<dbReference type="InterPro" id="IPR011053">
    <property type="entry name" value="Single_hybrid_motif"/>
</dbReference>
<dbReference type="SUPFAM" id="SSF51230">
    <property type="entry name" value="Single hybrid motif"/>
    <property type="match status" value="1"/>
</dbReference>
<dbReference type="PANTHER" id="PTHR43178:SF5">
    <property type="entry name" value="LIPOAMIDE ACYLTRANSFERASE COMPONENT OF BRANCHED-CHAIN ALPHA-KETO ACID DEHYDROGENASE COMPLEX, MITOCHONDRIAL"/>
    <property type="match status" value="1"/>
</dbReference>
<dbReference type="GO" id="GO:0016407">
    <property type="term" value="F:acetyltransferase activity"/>
    <property type="evidence" value="ECO:0007669"/>
    <property type="project" value="TreeGrafter"/>
</dbReference>